<gene>
    <name evidence="3" type="ORF">WJX84_002049</name>
</gene>
<feature type="region of interest" description="Disordered" evidence="1">
    <location>
        <begin position="322"/>
        <end position="350"/>
    </location>
</feature>
<feature type="compositionally biased region" description="Low complexity" evidence="1">
    <location>
        <begin position="387"/>
        <end position="396"/>
    </location>
</feature>
<organism evidence="3 4">
    <name type="scientific">Apatococcus fuscideae</name>
    <dbReference type="NCBI Taxonomy" id="2026836"/>
    <lineage>
        <taxon>Eukaryota</taxon>
        <taxon>Viridiplantae</taxon>
        <taxon>Chlorophyta</taxon>
        <taxon>core chlorophytes</taxon>
        <taxon>Trebouxiophyceae</taxon>
        <taxon>Chlorellales</taxon>
        <taxon>Chlorellaceae</taxon>
        <taxon>Apatococcus</taxon>
    </lineage>
</organism>
<evidence type="ECO:0000256" key="1">
    <source>
        <dbReference type="SAM" id="MobiDB-lite"/>
    </source>
</evidence>
<dbReference type="PANTHER" id="PTHR48466">
    <property type="entry name" value="OS10G0509000 PROTEIN-RELATED"/>
    <property type="match status" value="1"/>
</dbReference>
<comment type="caution">
    <text evidence="3">The sequence shown here is derived from an EMBL/GenBank/DDBJ whole genome shotgun (WGS) entry which is preliminary data.</text>
</comment>
<name>A0AAW1T906_9CHLO</name>
<dbReference type="GO" id="GO:0030983">
    <property type="term" value="F:mismatched DNA binding"/>
    <property type="evidence" value="ECO:0007669"/>
    <property type="project" value="InterPro"/>
</dbReference>
<dbReference type="SMART" id="SM00533">
    <property type="entry name" value="MUTSd"/>
    <property type="match status" value="1"/>
</dbReference>
<sequence length="475" mass="51535">MRVGRCQASRAEASWDDAYDEGPGPAALATQGLLEWPLLCEHVARFASTTLGRQATLRLEVPVQEAASQKLLRETAAMDVLESQYAASLDFGGMSTDEAETALRRVRKGGMLTGRMLNGVASVLIGAASLRASITSAARSATDSGETSILRPLSGPVREVETHPEVIAAIRRAISEEGIVQPTASEKVRQTRQRVSAVEGRLRNILNGHPGEATEHGGRMCVAVSASDSQPKGVLLGTMASGLATYIEPSAAVPLNNERSVVKAEMWAAEEEVLWMLTGLLADALEDVARALEVVVWLDCTAAKARYGRWIDGVMPRIIPFPKSGKPRKRAQQAAQTSKRRAPESADELPEGAEDHLLRLQRFRHPLLLGNYLLWREKHGRQKRSSAKASPRASRLSTRKDNLQQLQANPNEPPETRKQVIDAMWGTSAGKGGGREEEQHSKPIPMDLSIKSHLRAVIITGPNTGGKTASLKVRF</sequence>
<evidence type="ECO:0000313" key="3">
    <source>
        <dbReference type="EMBL" id="KAK9866014.1"/>
    </source>
</evidence>
<dbReference type="InterPro" id="IPR007696">
    <property type="entry name" value="DNA_mismatch_repair_MutS_core"/>
</dbReference>
<feature type="domain" description="DNA mismatch repair protein MutS core" evidence="2">
    <location>
        <begin position="34"/>
        <end position="371"/>
    </location>
</feature>
<reference evidence="3 4" key="1">
    <citation type="journal article" date="2024" name="Nat. Commun.">
        <title>Phylogenomics reveals the evolutionary origins of lichenization in chlorophyte algae.</title>
        <authorList>
            <person name="Puginier C."/>
            <person name="Libourel C."/>
            <person name="Otte J."/>
            <person name="Skaloud P."/>
            <person name="Haon M."/>
            <person name="Grisel S."/>
            <person name="Petersen M."/>
            <person name="Berrin J.G."/>
            <person name="Delaux P.M."/>
            <person name="Dal Grande F."/>
            <person name="Keller J."/>
        </authorList>
    </citation>
    <scope>NUCLEOTIDE SEQUENCE [LARGE SCALE GENOMIC DNA]</scope>
    <source>
        <strain evidence="3 4">SAG 2523</strain>
    </source>
</reference>
<proteinExistence type="predicted"/>
<dbReference type="InterPro" id="IPR045076">
    <property type="entry name" value="MutS"/>
</dbReference>
<dbReference type="EMBL" id="JALJOV010000197">
    <property type="protein sequence ID" value="KAK9866014.1"/>
    <property type="molecule type" value="Genomic_DNA"/>
</dbReference>
<evidence type="ECO:0000259" key="2">
    <source>
        <dbReference type="SMART" id="SM00533"/>
    </source>
</evidence>
<dbReference type="SUPFAM" id="SSF48334">
    <property type="entry name" value="DNA repair protein MutS, domain III"/>
    <property type="match status" value="1"/>
</dbReference>
<keyword evidence="4" id="KW-1185">Reference proteome</keyword>
<dbReference type="GO" id="GO:0140664">
    <property type="term" value="F:ATP-dependent DNA damage sensor activity"/>
    <property type="evidence" value="ECO:0007669"/>
    <property type="project" value="InterPro"/>
</dbReference>
<dbReference type="GO" id="GO:0006298">
    <property type="term" value="P:mismatch repair"/>
    <property type="evidence" value="ECO:0007669"/>
    <property type="project" value="InterPro"/>
</dbReference>
<dbReference type="AlphaFoldDB" id="A0AAW1T906"/>
<feature type="region of interest" description="Disordered" evidence="1">
    <location>
        <begin position="380"/>
        <end position="417"/>
    </location>
</feature>
<protein>
    <recommendedName>
        <fullName evidence="2">DNA mismatch repair protein MutS core domain-containing protein</fullName>
    </recommendedName>
</protein>
<dbReference type="InterPro" id="IPR036187">
    <property type="entry name" value="DNA_mismatch_repair_MutS_sf"/>
</dbReference>
<dbReference type="PANTHER" id="PTHR48466:SF2">
    <property type="entry name" value="OS10G0509000 PROTEIN"/>
    <property type="match status" value="1"/>
</dbReference>
<accession>A0AAW1T906</accession>
<evidence type="ECO:0000313" key="4">
    <source>
        <dbReference type="Proteomes" id="UP001485043"/>
    </source>
</evidence>
<dbReference type="Proteomes" id="UP001485043">
    <property type="component" value="Unassembled WGS sequence"/>
</dbReference>
<dbReference type="GO" id="GO:0005524">
    <property type="term" value="F:ATP binding"/>
    <property type="evidence" value="ECO:0007669"/>
    <property type="project" value="InterPro"/>
</dbReference>